<dbReference type="GO" id="GO:0009401">
    <property type="term" value="P:phosphoenolpyruvate-dependent sugar phosphotransferase system"/>
    <property type="evidence" value="ECO:0007669"/>
    <property type="project" value="InterPro"/>
</dbReference>
<dbReference type="PROSITE" id="PS51099">
    <property type="entry name" value="PTS_EIIB_TYPE_2"/>
    <property type="match status" value="1"/>
</dbReference>
<dbReference type="SUPFAM" id="SSF63520">
    <property type="entry name" value="PTS-regulatory domain, PRD"/>
    <property type="match status" value="2"/>
</dbReference>
<gene>
    <name evidence="8" type="ORF">I6N95_08500</name>
</gene>
<dbReference type="InterPro" id="IPR036390">
    <property type="entry name" value="WH_DNA-bd_sf"/>
</dbReference>
<dbReference type="EMBL" id="JAEEGA010000004">
    <property type="protein sequence ID" value="MBP1041041.1"/>
    <property type="molecule type" value="Genomic_DNA"/>
</dbReference>
<dbReference type="Gene3D" id="1.10.1790.10">
    <property type="entry name" value="PRD domain"/>
    <property type="match status" value="2"/>
</dbReference>
<dbReference type="Pfam" id="PF00874">
    <property type="entry name" value="PRD"/>
    <property type="match status" value="2"/>
</dbReference>
<organism evidence="8 9">
    <name type="scientific">Vagococcus allomyrinae</name>
    <dbReference type="NCBI Taxonomy" id="2794353"/>
    <lineage>
        <taxon>Bacteria</taxon>
        <taxon>Bacillati</taxon>
        <taxon>Bacillota</taxon>
        <taxon>Bacilli</taxon>
        <taxon>Lactobacillales</taxon>
        <taxon>Enterococcaceae</taxon>
        <taxon>Vagococcus</taxon>
    </lineage>
</organism>
<protein>
    <submittedName>
        <fullName evidence="8">PRD domain-containing protein</fullName>
    </submittedName>
</protein>
<keyword evidence="9" id="KW-1185">Reference proteome</keyword>
<dbReference type="PANTHER" id="PTHR30185">
    <property type="entry name" value="CRYPTIC BETA-GLUCOSIDE BGL OPERON ANTITERMINATOR"/>
    <property type="match status" value="1"/>
</dbReference>
<sequence length="486" mass="57117">MNFSKRELSLIDILLRENDYLSAQDLADKLKMSAKTIYRTVKRVNEESATNLLIVSEKGKGYRLDYDTYLKANYIKKERAQTPIERRKYIMLYLLFRSPNSVHLDYLYDKYFLSVEAINKDVYAMRDYLSSQKLELVKQHRRLNIIGQEKDIREEINRVINDMEILDETSLLLKDGFSNDYDVTFIRQQVIEKIEVPLKKEVPYPYNINIIAHLTILINRFREGRVLQMTSETISSEEQKRIAENEELYLIAYQVIDNVSRYLSVSLPEIEVYYLFQYLVSSGISYCQSTNESLLAEGVTSDYIELISQHYPQVMARPKLYLDLVNHIRPMLYRVKRQMSITNGMLSEIKGEYALLHDIVCMITRRIEKRYEIKRISEDEIGFITIYFAKHLEAEKYSKKILIVCSSGVGTSELLRVKVTNAFPEIEIVEVLPYRKFLENIEKYQEIDLILTTVNFTNEVTIPHLLVNCMFTVGDKKMVKKIMSEV</sequence>
<dbReference type="SUPFAM" id="SSF46785">
    <property type="entry name" value="Winged helix' DNA-binding domain"/>
    <property type="match status" value="1"/>
</dbReference>
<evidence type="ECO:0000313" key="8">
    <source>
        <dbReference type="EMBL" id="MBP1041041.1"/>
    </source>
</evidence>
<keyword evidence="3" id="KW-0805">Transcription regulation</keyword>
<dbReference type="Pfam" id="PF08279">
    <property type="entry name" value="HTH_11"/>
    <property type="match status" value="1"/>
</dbReference>
<dbReference type="InterPro" id="IPR011608">
    <property type="entry name" value="PRD"/>
</dbReference>
<dbReference type="Gene3D" id="3.40.50.2300">
    <property type="match status" value="1"/>
</dbReference>
<proteinExistence type="predicted"/>
<dbReference type="InterPro" id="IPR050661">
    <property type="entry name" value="BglG_antiterminators"/>
</dbReference>
<dbReference type="InterPro" id="IPR013011">
    <property type="entry name" value="PTS_EIIB_2"/>
</dbReference>
<dbReference type="RefSeq" id="WP_209526681.1">
    <property type="nucleotide sequence ID" value="NZ_JAEEGA010000004.1"/>
</dbReference>
<dbReference type="GO" id="GO:0008982">
    <property type="term" value="F:protein-N(PI)-phosphohistidine-sugar phosphotransferase activity"/>
    <property type="evidence" value="ECO:0007669"/>
    <property type="project" value="InterPro"/>
</dbReference>
<dbReference type="AlphaFoldDB" id="A0A940P7A4"/>
<evidence type="ECO:0000256" key="4">
    <source>
        <dbReference type="ARBA" id="ARBA00023159"/>
    </source>
</evidence>
<name>A0A940P7A4_9ENTE</name>
<evidence type="ECO:0000256" key="1">
    <source>
        <dbReference type="ARBA" id="ARBA00022679"/>
    </source>
</evidence>
<evidence type="ECO:0000256" key="5">
    <source>
        <dbReference type="ARBA" id="ARBA00023163"/>
    </source>
</evidence>
<dbReference type="PANTHER" id="PTHR30185:SF18">
    <property type="entry name" value="TRANSCRIPTIONAL REGULATOR MTLR"/>
    <property type="match status" value="1"/>
</dbReference>
<dbReference type="InterPro" id="IPR013196">
    <property type="entry name" value="HTH_11"/>
</dbReference>
<keyword evidence="1" id="KW-0808">Transferase</keyword>
<evidence type="ECO:0000313" key="9">
    <source>
        <dbReference type="Proteomes" id="UP000674938"/>
    </source>
</evidence>
<feature type="domain" description="PTS EIIB type-2" evidence="6">
    <location>
        <begin position="399"/>
        <end position="486"/>
    </location>
</feature>
<keyword evidence="5" id="KW-0804">Transcription</keyword>
<keyword evidence="2" id="KW-0677">Repeat</keyword>
<evidence type="ECO:0000259" key="7">
    <source>
        <dbReference type="PROSITE" id="PS51372"/>
    </source>
</evidence>
<dbReference type="InterPro" id="IPR007737">
    <property type="entry name" value="Mga_HTH"/>
</dbReference>
<dbReference type="PROSITE" id="PS51372">
    <property type="entry name" value="PRD_2"/>
    <property type="match status" value="2"/>
</dbReference>
<dbReference type="Pfam" id="PF05043">
    <property type="entry name" value="Mga"/>
    <property type="match status" value="1"/>
</dbReference>
<dbReference type="Gene3D" id="1.10.10.10">
    <property type="entry name" value="Winged helix-like DNA-binding domain superfamily/Winged helix DNA-binding domain"/>
    <property type="match status" value="1"/>
</dbReference>
<dbReference type="InterPro" id="IPR036634">
    <property type="entry name" value="PRD_sf"/>
</dbReference>
<feature type="domain" description="PRD" evidence="7">
    <location>
        <begin position="291"/>
        <end position="398"/>
    </location>
</feature>
<dbReference type="Proteomes" id="UP000674938">
    <property type="component" value="Unassembled WGS sequence"/>
</dbReference>
<evidence type="ECO:0000256" key="3">
    <source>
        <dbReference type="ARBA" id="ARBA00023015"/>
    </source>
</evidence>
<dbReference type="InterPro" id="IPR036388">
    <property type="entry name" value="WH-like_DNA-bd_sf"/>
</dbReference>
<dbReference type="SUPFAM" id="SSF52794">
    <property type="entry name" value="PTS system IIB component-like"/>
    <property type="match status" value="1"/>
</dbReference>
<evidence type="ECO:0000259" key="6">
    <source>
        <dbReference type="PROSITE" id="PS51099"/>
    </source>
</evidence>
<dbReference type="InterPro" id="IPR036095">
    <property type="entry name" value="PTS_EIIB-like_sf"/>
</dbReference>
<accession>A0A940P7A4</accession>
<reference evidence="8" key="1">
    <citation type="submission" date="2020-12" db="EMBL/GenBank/DDBJ databases">
        <title>Vagococcus allomyrinae sp. nov. and Enterococcus lavae sp. nov., isolated from the larvae of Allomyrina dichotoma.</title>
        <authorList>
            <person name="Lee S.D."/>
        </authorList>
    </citation>
    <scope>NUCLEOTIDE SEQUENCE</scope>
    <source>
        <strain evidence="8">BWB3-3</strain>
    </source>
</reference>
<feature type="domain" description="PRD" evidence="7">
    <location>
        <begin position="178"/>
        <end position="289"/>
    </location>
</feature>
<dbReference type="CDD" id="cd05568">
    <property type="entry name" value="PTS_IIB_bgl_like"/>
    <property type="match status" value="1"/>
</dbReference>
<comment type="caution">
    <text evidence="8">The sequence shown here is derived from an EMBL/GenBank/DDBJ whole genome shotgun (WGS) entry which is preliminary data.</text>
</comment>
<dbReference type="GO" id="GO:0006355">
    <property type="term" value="P:regulation of DNA-templated transcription"/>
    <property type="evidence" value="ECO:0007669"/>
    <property type="project" value="InterPro"/>
</dbReference>
<evidence type="ECO:0000256" key="2">
    <source>
        <dbReference type="ARBA" id="ARBA00022737"/>
    </source>
</evidence>
<keyword evidence="4" id="KW-0010">Activator</keyword>